<dbReference type="NCBIfam" id="TIGR04274">
    <property type="entry name" value="hypoxanDNAglyco"/>
    <property type="match status" value="1"/>
</dbReference>
<dbReference type="STRING" id="1090322.MettiDRAFT_2902"/>
<evidence type="ECO:0000256" key="1">
    <source>
        <dbReference type="SAM" id="MobiDB-lite"/>
    </source>
</evidence>
<reference evidence="3 4" key="1">
    <citation type="submission" date="2013-08" db="EMBL/GenBank/DDBJ databases">
        <authorList>
            <consortium name="DOE Joint Genome Institute"/>
            <person name="Eisen J."/>
            <person name="Huntemann M."/>
            <person name="Han J."/>
            <person name="Chen A."/>
            <person name="Kyrpides N."/>
            <person name="Mavromatis K."/>
            <person name="Markowitz V."/>
            <person name="Palaniappan K."/>
            <person name="Ivanova N."/>
            <person name="Schaumberg A."/>
            <person name="Pati A."/>
            <person name="Liolios K."/>
            <person name="Nordberg H.P."/>
            <person name="Cantor M.N."/>
            <person name="Hua S.X."/>
            <person name="Woyke T."/>
        </authorList>
    </citation>
    <scope>NUCLEOTIDE SEQUENCE [LARGE SCALE GENOMIC DNA]</scope>
    <source>
        <strain evidence="3 4">DSM 2278</strain>
    </source>
</reference>
<evidence type="ECO:0000259" key="2">
    <source>
        <dbReference type="Pfam" id="PF03167"/>
    </source>
</evidence>
<dbReference type="SUPFAM" id="SSF52141">
    <property type="entry name" value="Uracil-DNA glycosylase-like"/>
    <property type="match status" value="1"/>
</dbReference>
<sequence>MSQRNKGLEPIINDNTEILILGTFPGEKSRDKNQYYYDSRNQFWNIMCDVLNTSFLNLEYSNRIHILQECKIGLWDIIESCEIEGSLDKNIKNPEYNDFSHLTQIKKIICNGKATENKYKEHCKILYNVEVLRVPSSSSANNGSIGRSEQWKNSINSQV</sequence>
<dbReference type="EC" id="3.2.2.-" evidence="3"/>
<dbReference type="GO" id="GO:0016798">
    <property type="term" value="F:hydrolase activity, acting on glycosyl bonds"/>
    <property type="evidence" value="ECO:0007669"/>
    <property type="project" value="UniProtKB-KW"/>
</dbReference>
<gene>
    <name evidence="3" type="ORF">MettiDRAFT_2902</name>
</gene>
<name>W9DUC0_METTI</name>
<evidence type="ECO:0000313" key="3">
    <source>
        <dbReference type="EMBL" id="ETA69403.1"/>
    </source>
</evidence>
<feature type="domain" description="Uracil-DNA glycosylase-like" evidence="2">
    <location>
        <begin position="11"/>
        <end position="156"/>
    </location>
</feature>
<proteinExistence type="predicted"/>
<keyword evidence="3" id="KW-0326">Glycosidase</keyword>
<comment type="caution">
    <text evidence="3">The sequence shown here is derived from an EMBL/GenBank/DDBJ whole genome shotgun (WGS) entry which is preliminary data.</text>
</comment>
<dbReference type="Proteomes" id="UP000019483">
    <property type="component" value="Unassembled WGS sequence"/>
</dbReference>
<dbReference type="InterPro" id="IPR026353">
    <property type="entry name" value="Hypoxan-DNA_Glyclase"/>
</dbReference>
<dbReference type="EMBL" id="AZAJ01000001">
    <property type="protein sequence ID" value="ETA69403.1"/>
    <property type="molecule type" value="Genomic_DNA"/>
</dbReference>
<organism evidence="3 4">
    <name type="scientific">Methanolobus tindarius DSM 2278</name>
    <dbReference type="NCBI Taxonomy" id="1090322"/>
    <lineage>
        <taxon>Archaea</taxon>
        <taxon>Methanobacteriati</taxon>
        <taxon>Methanobacteriota</taxon>
        <taxon>Stenosarchaea group</taxon>
        <taxon>Methanomicrobia</taxon>
        <taxon>Methanosarcinales</taxon>
        <taxon>Methanosarcinaceae</taxon>
        <taxon>Methanolobus</taxon>
    </lineage>
</organism>
<dbReference type="CDD" id="cd10032">
    <property type="entry name" value="UDG-F6_HDG"/>
    <property type="match status" value="1"/>
</dbReference>
<accession>W9DUC0</accession>
<keyword evidence="3" id="KW-0378">Hydrolase</keyword>
<dbReference type="Gene3D" id="3.40.470.10">
    <property type="entry name" value="Uracil-DNA glycosylase-like domain"/>
    <property type="match status" value="1"/>
</dbReference>
<keyword evidence="4" id="KW-1185">Reference proteome</keyword>
<feature type="region of interest" description="Disordered" evidence="1">
    <location>
        <begin position="137"/>
        <end position="159"/>
    </location>
</feature>
<dbReference type="AlphaFoldDB" id="W9DUC0"/>
<dbReference type="InterPro" id="IPR036895">
    <property type="entry name" value="Uracil-DNA_glycosylase-like_sf"/>
</dbReference>
<protein>
    <submittedName>
        <fullName evidence="3">G:T/U mismatch-specific DNA glycosylase</fullName>
        <ecNumber evidence="3">3.2.2.-</ecNumber>
    </submittedName>
</protein>
<dbReference type="Pfam" id="PF03167">
    <property type="entry name" value="UDG"/>
    <property type="match status" value="1"/>
</dbReference>
<dbReference type="InterPro" id="IPR005122">
    <property type="entry name" value="Uracil-DNA_glycosylase-like"/>
</dbReference>
<evidence type="ECO:0000313" key="4">
    <source>
        <dbReference type="Proteomes" id="UP000019483"/>
    </source>
</evidence>
<dbReference type="RefSeq" id="WP_023846535.1">
    <property type="nucleotide sequence ID" value="NZ_AZAJ01000001.1"/>
</dbReference>
<dbReference type="OrthoDB" id="134618at2157"/>